<dbReference type="AlphaFoldDB" id="A0A3N4P666"/>
<dbReference type="SUPFAM" id="SSF49464">
    <property type="entry name" value="Carboxypeptidase regulatory domain-like"/>
    <property type="match status" value="1"/>
</dbReference>
<dbReference type="Gene3D" id="2.170.130.10">
    <property type="entry name" value="TonB-dependent receptor, plug domain"/>
    <property type="match status" value="1"/>
</dbReference>
<dbReference type="NCBIfam" id="TIGR04056">
    <property type="entry name" value="OMP_RagA_SusC"/>
    <property type="match status" value="1"/>
</dbReference>
<keyword evidence="2 8" id="KW-0813">Transport</keyword>
<dbReference type="OrthoDB" id="9768177at2"/>
<dbReference type="EMBL" id="RPFJ01000002">
    <property type="protein sequence ID" value="RPE00131.1"/>
    <property type="molecule type" value="Genomic_DNA"/>
</dbReference>
<evidence type="ECO:0000259" key="11">
    <source>
        <dbReference type="Pfam" id="PF07715"/>
    </source>
</evidence>
<evidence type="ECO:0000256" key="8">
    <source>
        <dbReference type="PROSITE-ProRule" id="PRU01360"/>
    </source>
</evidence>
<keyword evidence="6 8" id="KW-0472">Membrane</keyword>
<gene>
    <name evidence="12" type="ORF">EGM88_02380</name>
</gene>
<keyword evidence="3 8" id="KW-1134">Transmembrane beta strand</keyword>
<evidence type="ECO:0000256" key="1">
    <source>
        <dbReference type="ARBA" id="ARBA00004571"/>
    </source>
</evidence>
<evidence type="ECO:0000256" key="5">
    <source>
        <dbReference type="ARBA" id="ARBA00023077"/>
    </source>
</evidence>
<dbReference type="InterPro" id="IPR012910">
    <property type="entry name" value="Plug_dom"/>
</dbReference>
<dbReference type="Gene3D" id="2.40.170.20">
    <property type="entry name" value="TonB-dependent receptor, beta-barrel domain"/>
    <property type="match status" value="1"/>
</dbReference>
<dbReference type="InterPro" id="IPR008969">
    <property type="entry name" value="CarboxyPept-like_regulatory"/>
</dbReference>
<evidence type="ECO:0000256" key="3">
    <source>
        <dbReference type="ARBA" id="ARBA00022452"/>
    </source>
</evidence>
<keyword evidence="4 8" id="KW-0812">Transmembrane</keyword>
<evidence type="ECO:0000259" key="10">
    <source>
        <dbReference type="Pfam" id="PF00593"/>
    </source>
</evidence>
<keyword evidence="5 9" id="KW-0798">TonB box</keyword>
<dbReference type="InterPro" id="IPR000531">
    <property type="entry name" value="Beta-barrel_TonB"/>
</dbReference>
<evidence type="ECO:0000256" key="6">
    <source>
        <dbReference type="ARBA" id="ARBA00023136"/>
    </source>
</evidence>
<keyword evidence="7 8" id="KW-0998">Cell outer membrane</keyword>
<comment type="subcellular location">
    <subcellularLocation>
        <location evidence="1 8">Cell outer membrane</location>
        <topology evidence="1 8">Multi-pass membrane protein</topology>
    </subcellularLocation>
</comment>
<evidence type="ECO:0000256" key="7">
    <source>
        <dbReference type="ARBA" id="ARBA00023237"/>
    </source>
</evidence>
<keyword evidence="13" id="KW-1185">Reference proteome</keyword>
<sequence>MILRKKICFINLLLRLLSKLIQINIHMKTKFNGFLTLLLVLAVQLTFAQAKTITGTVSDETGPLPGVSVVIKGTTTGTETDFDGKYTIEASVGDVLVYSFIGMARKEVTVGNSNTINVAMEADNVLEEVVVTALGIKRETKTLTYAAQEIKAEDLNISQDVNLKNAIAGKVAGVQIQGQAGSKLGEAGKIRIRGAMSLTSDNDPLYVVDGIPINNPSDVDMNNVASLNVLKGPNATALYGQRADAGVVVITTKKGSRKGIGVEIISSATFENVSYLPKFQNEYGQGYEGEASWGTFDGSSAAIPEWSVLDGQRYLVWDNNYADESWGPKFDDQDYLPWYSFWPDSPYFGQTAKYSAQPDNIKEFYDTGLSLKNSVAISGGGDRYNARVSFTDLDQSGIVPYSKFDKQFIGANFDFDVTDKFNVATTLNYSISKTQGDFDDGYSNQSSGNFNQWFGRNIEIDKLRELIDLKTPDGYNATWNWWGPDYYAIGGSYKKPAFWFNPYYYAREFKNIDRNNNFAGSINLTYQFNDNWKLTAGATRTKDEYKNNYYVPYSIAYSAAPDLYNAWSNSFGVTRRTRSENNYNTALNYTNKFGDFDVDAFIGGNIRVNNYDTFYANMDTGATIGGLIIPDVYTFSNAGIAPSPTTYVSKKQVRSMYGKVSFGYKDMIYLDGTYRKDWSSALPENSNGYGYPSFGTSFIFSELIENNSILSFGKLRAGWAQVGNDLGAYELDPAYPLSGKPYDGISLQYTNTDILDPNIKPAINTSLEVGFDTRFLQNRLGLSFTYYKENRKDEIIPISVSRGTGYDSYLTNAGEAEREGVEITFTATPVKSDNFSWDITANFAKNTTKIVSLPGDLQSLDAPGGNDAFGFVYVTHELGNDWGQLRGTAIERDADGNPVVQSNGLYSVETGQYLGSVLPDFTGGILNGFTYKNLSLTASIDFQKGGKFFSLSEMWGSSSGLLESTAGLNDKGNPKRDAVDDGGGTRVIGVTASGQPYDEYIETYDFNTQNYSNRLAEPFIHDASYIKLRDVSLTYNFSKKLLKNSLSGASISLVGRNLWLISVAKDNTQEWDPSEISGTYGESGQMPGTRSYGVNVKLTF</sequence>
<comment type="similarity">
    <text evidence="8 9">Belongs to the TonB-dependent receptor family.</text>
</comment>
<comment type="caution">
    <text evidence="12">The sequence shown here is derived from an EMBL/GenBank/DDBJ whole genome shotgun (WGS) entry which is preliminary data.</text>
</comment>
<name>A0A3N4P666_9FLAO</name>
<dbReference type="PROSITE" id="PS52016">
    <property type="entry name" value="TONB_DEPENDENT_REC_3"/>
    <property type="match status" value="1"/>
</dbReference>
<protein>
    <submittedName>
        <fullName evidence="12">SusC/RagA family TonB-linked outer membrane protein</fullName>
    </submittedName>
</protein>
<dbReference type="Pfam" id="PF13715">
    <property type="entry name" value="CarbopepD_reg_2"/>
    <property type="match status" value="1"/>
</dbReference>
<proteinExistence type="inferred from homology"/>
<dbReference type="Pfam" id="PF00593">
    <property type="entry name" value="TonB_dep_Rec_b-barrel"/>
    <property type="match status" value="1"/>
</dbReference>
<dbReference type="Proteomes" id="UP000270856">
    <property type="component" value="Unassembled WGS sequence"/>
</dbReference>
<dbReference type="InterPro" id="IPR037066">
    <property type="entry name" value="Plug_dom_sf"/>
</dbReference>
<feature type="domain" description="TonB-dependent receptor plug" evidence="11">
    <location>
        <begin position="141"/>
        <end position="247"/>
    </location>
</feature>
<dbReference type="InterPro" id="IPR039426">
    <property type="entry name" value="TonB-dep_rcpt-like"/>
</dbReference>
<dbReference type="Pfam" id="PF07715">
    <property type="entry name" value="Plug"/>
    <property type="match status" value="1"/>
</dbReference>
<dbReference type="InterPro" id="IPR036942">
    <property type="entry name" value="Beta-barrel_TonB_sf"/>
</dbReference>
<feature type="domain" description="TonB-dependent receptor-like beta-barrel" evidence="10">
    <location>
        <begin position="554"/>
        <end position="1058"/>
    </location>
</feature>
<evidence type="ECO:0000313" key="13">
    <source>
        <dbReference type="Proteomes" id="UP000270856"/>
    </source>
</evidence>
<evidence type="ECO:0000256" key="9">
    <source>
        <dbReference type="RuleBase" id="RU003357"/>
    </source>
</evidence>
<accession>A0A3N4P666</accession>
<evidence type="ECO:0000256" key="4">
    <source>
        <dbReference type="ARBA" id="ARBA00022692"/>
    </source>
</evidence>
<dbReference type="SUPFAM" id="SSF56935">
    <property type="entry name" value="Porins"/>
    <property type="match status" value="1"/>
</dbReference>
<evidence type="ECO:0000313" key="12">
    <source>
        <dbReference type="EMBL" id="RPE00131.1"/>
    </source>
</evidence>
<evidence type="ECO:0000256" key="2">
    <source>
        <dbReference type="ARBA" id="ARBA00022448"/>
    </source>
</evidence>
<dbReference type="InterPro" id="IPR023996">
    <property type="entry name" value="TonB-dep_OMP_SusC/RagA"/>
</dbReference>
<dbReference type="GO" id="GO:0009279">
    <property type="term" value="C:cell outer membrane"/>
    <property type="evidence" value="ECO:0007669"/>
    <property type="project" value="UniProtKB-SubCell"/>
</dbReference>
<dbReference type="Gene3D" id="2.60.40.1120">
    <property type="entry name" value="Carboxypeptidase-like, regulatory domain"/>
    <property type="match status" value="1"/>
</dbReference>
<reference evidence="12 13" key="1">
    <citation type="submission" date="2018-11" db="EMBL/GenBank/DDBJ databases">
        <title>Aureibaculum marinum gen. nov., sp. nov., a member of the family Flavobacteriaceae isolated from the Bohai Sea.</title>
        <authorList>
            <person name="Ji X."/>
        </authorList>
    </citation>
    <scope>NUCLEOTIDE SEQUENCE [LARGE SCALE GENOMIC DNA]</scope>
    <source>
        <strain evidence="12 13">BH-SD17</strain>
    </source>
</reference>
<organism evidence="12 13">
    <name type="scientific">Aureibaculum marinum</name>
    <dbReference type="NCBI Taxonomy" id="2487930"/>
    <lineage>
        <taxon>Bacteria</taxon>
        <taxon>Pseudomonadati</taxon>
        <taxon>Bacteroidota</taxon>
        <taxon>Flavobacteriia</taxon>
        <taxon>Flavobacteriales</taxon>
        <taxon>Flavobacteriaceae</taxon>
        <taxon>Aureibaculum</taxon>
    </lineage>
</organism>